<dbReference type="InterPro" id="IPR001128">
    <property type="entry name" value="Cyt_P450"/>
</dbReference>
<dbReference type="InterPro" id="IPR002401">
    <property type="entry name" value="Cyt_P450_E_grp-I"/>
</dbReference>
<dbReference type="PROSITE" id="PS00086">
    <property type="entry name" value="CYTOCHROME_P450"/>
    <property type="match status" value="1"/>
</dbReference>
<dbReference type="AlphaFoldDB" id="A0A5J5ARH9"/>
<dbReference type="PANTHER" id="PTHR47946">
    <property type="entry name" value="CYTOCHROME P450 78A7-RELATED"/>
    <property type="match status" value="1"/>
</dbReference>
<dbReference type="GO" id="GO:0005506">
    <property type="term" value="F:iron ion binding"/>
    <property type="evidence" value="ECO:0007669"/>
    <property type="project" value="InterPro"/>
</dbReference>
<evidence type="ECO:0000256" key="3">
    <source>
        <dbReference type="ARBA" id="ARBA00022617"/>
    </source>
</evidence>
<feature type="binding site" description="axial binding residue" evidence="8">
    <location>
        <position position="462"/>
    </location>
    <ligand>
        <name>heme</name>
        <dbReference type="ChEBI" id="CHEBI:30413"/>
    </ligand>
    <ligandPart>
        <name>Fe</name>
        <dbReference type="ChEBI" id="CHEBI:18248"/>
    </ligandPart>
</feature>
<dbReference type="InterPro" id="IPR036396">
    <property type="entry name" value="Cyt_P450_sf"/>
</dbReference>
<keyword evidence="4 8" id="KW-0479">Metal-binding</keyword>
<dbReference type="OrthoDB" id="3934656at2759"/>
<dbReference type="CDD" id="cd11076">
    <property type="entry name" value="CYP78"/>
    <property type="match status" value="1"/>
</dbReference>
<accession>A0A5J5ARH9</accession>
<evidence type="ECO:0000256" key="4">
    <source>
        <dbReference type="ARBA" id="ARBA00022723"/>
    </source>
</evidence>
<proteinExistence type="inferred from homology"/>
<dbReference type="PRINTS" id="PR00463">
    <property type="entry name" value="EP450I"/>
</dbReference>
<protein>
    <submittedName>
        <fullName evidence="11">Uncharacterized protein</fullName>
    </submittedName>
</protein>
<dbReference type="GO" id="GO:0016705">
    <property type="term" value="F:oxidoreductase activity, acting on paired donors, with incorporation or reduction of molecular oxygen"/>
    <property type="evidence" value="ECO:0007669"/>
    <property type="project" value="InterPro"/>
</dbReference>
<keyword evidence="10" id="KW-1133">Transmembrane helix</keyword>
<dbReference type="PANTHER" id="PTHR47946:SF14">
    <property type="entry name" value="CYTOCHROME P450 FAMILY PROTEIN"/>
    <property type="match status" value="1"/>
</dbReference>
<evidence type="ECO:0000256" key="7">
    <source>
        <dbReference type="ARBA" id="ARBA00023033"/>
    </source>
</evidence>
<dbReference type="GO" id="GO:0004497">
    <property type="term" value="F:monooxygenase activity"/>
    <property type="evidence" value="ECO:0007669"/>
    <property type="project" value="UniProtKB-KW"/>
</dbReference>
<dbReference type="GO" id="GO:0020037">
    <property type="term" value="F:heme binding"/>
    <property type="evidence" value="ECO:0007669"/>
    <property type="project" value="InterPro"/>
</dbReference>
<dbReference type="EMBL" id="CM018042">
    <property type="protein sequence ID" value="KAA8532889.1"/>
    <property type="molecule type" value="Genomic_DNA"/>
</dbReference>
<dbReference type="Gene3D" id="1.10.630.10">
    <property type="entry name" value="Cytochrome P450"/>
    <property type="match status" value="1"/>
</dbReference>
<keyword evidence="10" id="KW-0472">Membrane</keyword>
<keyword evidence="10" id="KW-0812">Transmembrane</keyword>
<dbReference type="SUPFAM" id="SSF48264">
    <property type="entry name" value="Cytochrome P450"/>
    <property type="match status" value="1"/>
</dbReference>
<keyword evidence="12" id="KW-1185">Reference proteome</keyword>
<evidence type="ECO:0000256" key="2">
    <source>
        <dbReference type="ARBA" id="ARBA00010617"/>
    </source>
</evidence>
<sequence length="518" mass="58539">MLSEYHVLFLPHSYDFSFEVCVCIVCFFGVFAFWLVPGGLAWALSKSAYRNLIPGPTGFPLTGLLNVFTGLTPHRVLAKLARSFDAVPLMVFSVGFTPFVISSHPETAKEILSSSAFADRPVKESAYELLFHRAMGFAPYGEYWRNLRRISATHLFNPKRIARSEGFRCRIGLKMVDEIRDMMIGKGEVEVKKVFHFGSLNNVMMTVFGKYHHDFNEDTDGFELEKLVNEGYELLGIFNWSDHFPLLYLLDLQGVRKRCRILASHVNIFVGKTIEEHKIKRVGGVVAEDRNEDFVDVLLNLEKEDKLSNSDMIAVLWELIFRGTDTVAILLEWILARMVLHPEIQSKAQIEIDAVVGNSRAVSDSDIPKLPYLQSIVKETLRLHPPGPLLSWARLAIHDVHVGESLIPAGTTAMVNMWAITHDEKVWPEPEKFKPERFVEEDVSVMGSDLRLAPFGSGRRVCPGKAMGLATVHLWLAQLLQNFKWLPSDHAGVDLSERLKLSLEMKNPLVCRAVPRVA</sequence>
<evidence type="ECO:0000256" key="9">
    <source>
        <dbReference type="RuleBase" id="RU000461"/>
    </source>
</evidence>
<evidence type="ECO:0000256" key="1">
    <source>
        <dbReference type="ARBA" id="ARBA00001971"/>
    </source>
</evidence>
<feature type="transmembrane region" description="Helical" evidence="10">
    <location>
        <begin position="16"/>
        <end position="44"/>
    </location>
</feature>
<dbReference type="PRINTS" id="PR00385">
    <property type="entry name" value="P450"/>
</dbReference>
<keyword evidence="7 9" id="KW-0503">Monooxygenase</keyword>
<keyword evidence="3 8" id="KW-0349">Heme</keyword>
<evidence type="ECO:0000313" key="12">
    <source>
        <dbReference type="Proteomes" id="UP000325577"/>
    </source>
</evidence>
<comment type="cofactor">
    <cofactor evidence="1 8">
        <name>heme</name>
        <dbReference type="ChEBI" id="CHEBI:30413"/>
    </cofactor>
</comment>
<name>A0A5J5ARH9_9ASTE</name>
<reference evidence="11 12" key="1">
    <citation type="submission" date="2019-09" db="EMBL/GenBank/DDBJ databases">
        <title>A chromosome-level genome assembly of the Chinese tupelo Nyssa sinensis.</title>
        <authorList>
            <person name="Yang X."/>
            <person name="Kang M."/>
            <person name="Yang Y."/>
            <person name="Xiong H."/>
            <person name="Wang M."/>
            <person name="Zhang Z."/>
            <person name="Wang Z."/>
            <person name="Wu H."/>
            <person name="Ma T."/>
            <person name="Liu J."/>
            <person name="Xi Z."/>
        </authorList>
    </citation>
    <scope>NUCLEOTIDE SEQUENCE [LARGE SCALE GENOMIC DNA]</scope>
    <source>
        <strain evidence="11">J267</strain>
        <tissue evidence="11">Leaf</tissue>
    </source>
</reference>
<organism evidence="11 12">
    <name type="scientific">Nyssa sinensis</name>
    <dbReference type="NCBI Taxonomy" id="561372"/>
    <lineage>
        <taxon>Eukaryota</taxon>
        <taxon>Viridiplantae</taxon>
        <taxon>Streptophyta</taxon>
        <taxon>Embryophyta</taxon>
        <taxon>Tracheophyta</taxon>
        <taxon>Spermatophyta</taxon>
        <taxon>Magnoliopsida</taxon>
        <taxon>eudicotyledons</taxon>
        <taxon>Gunneridae</taxon>
        <taxon>Pentapetalae</taxon>
        <taxon>asterids</taxon>
        <taxon>Cornales</taxon>
        <taxon>Nyssaceae</taxon>
        <taxon>Nyssa</taxon>
    </lineage>
</organism>
<keyword evidence="6 8" id="KW-0408">Iron</keyword>
<keyword evidence="5 9" id="KW-0560">Oxidoreductase</keyword>
<dbReference type="FunFam" id="1.10.630.10:FF:000016">
    <property type="entry name" value="Cytochrome P450 78A5"/>
    <property type="match status" value="1"/>
</dbReference>
<evidence type="ECO:0000256" key="5">
    <source>
        <dbReference type="ARBA" id="ARBA00023002"/>
    </source>
</evidence>
<evidence type="ECO:0000256" key="6">
    <source>
        <dbReference type="ARBA" id="ARBA00023004"/>
    </source>
</evidence>
<gene>
    <name evidence="11" type="ORF">F0562_032994</name>
</gene>
<evidence type="ECO:0000256" key="8">
    <source>
        <dbReference type="PIRSR" id="PIRSR602401-1"/>
    </source>
</evidence>
<comment type="similarity">
    <text evidence="2 9">Belongs to the cytochrome P450 family.</text>
</comment>
<evidence type="ECO:0000313" key="11">
    <source>
        <dbReference type="EMBL" id="KAA8532889.1"/>
    </source>
</evidence>
<evidence type="ECO:0000256" key="10">
    <source>
        <dbReference type="SAM" id="Phobius"/>
    </source>
</evidence>
<dbReference type="Proteomes" id="UP000325577">
    <property type="component" value="Linkage Group LG19"/>
</dbReference>
<dbReference type="InterPro" id="IPR017972">
    <property type="entry name" value="Cyt_P450_CS"/>
</dbReference>
<dbReference type="InterPro" id="IPR051996">
    <property type="entry name" value="Cytochrome_P450_78A"/>
</dbReference>
<dbReference type="Pfam" id="PF00067">
    <property type="entry name" value="p450"/>
    <property type="match status" value="1"/>
</dbReference>